<dbReference type="STRING" id="710421.Mycch_4938"/>
<evidence type="ECO:0000313" key="4">
    <source>
        <dbReference type="Proteomes" id="UP000006057"/>
    </source>
</evidence>
<dbReference type="Gene3D" id="3.40.190.120">
    <property type="entry name" value="Osmoprotection protein (prox), domain 2"/>
    <property type="match status" value="1"/>
</dbReference>
<reference evidence="3 4" key="1">
    <citation type="submission" date="2012-06" db="EMBL/GenBank/DDBJ databases">
        <title>Complete sequence of chromosome of Mycobacterium chubuense NBB4.</title>
        <authorList>
            <consortium name="US DOE Joint Genome Institute"/>
            <person name="Lucas S."/>
            <person name="Han J."/>
            <person name="Lapidus A."/>
            <person name="Cheng J.-F."/>
            <person name="Goodwin L."/>
            <person name="Pitluck S."/>
            <person name="Peters L."/>
            <person name="Mikhailova N."/>
            <person name="Teshima H."/>
            <person name="Detter J.C."/>
            <person name="Han C."/>
            <person name="Tapia R."/>
            <person name="Land M."/>
            <person name="Hauser L."/>
            <person name="Kyrpides N."/>
            <person name="Ivanova N."/>
            <person name="Pagani I."/>
            <person name="Mattes T."/>
            <person name="Holmes A."/>
            <person name="Rutledge P."/>
            <person name="Paulsen I."/>
            <person name="Coleman N."/>
            <person name="Woyke T."/>
        </authorList>
    </citation>
    <scope>NUCLEOTIDE SEQUENCE [LARGE SCALE GENOMIC DNA]</scope>
    <source>
        <strain evidence="3 4">NBB4</strain>
    </source>
</reference>
<sequence precursor="true">MISYRKPRRYPLRIAIALLLALMVSACGSSNPLGGGEVSGDLKSIKVGSADFTESKILAEIYAQALEANGFTVSRQFGIGSRETYIPAVRDHSIDLIPEYTGNLLQYFDEKSPATTPDAVLLALLKALPGDLSILYPSPAEDKDTLAVSQATAQRWNLKTIADLAAHSAEVKVGAPSEFQSRQTGLVGLKEKYGLDIAPANFIAISDGGGPATVQALTGGTVTAANIFSTSPAIEQSKLVVLEDPKNAFLAANVVPLVSSQKMSDELKTVLDAVSAKLTTQGLIELNTSVEGNRGVDPDEAARKWIADNGFDKPVQK</sequence>
<dbReference type="Proteomes" id="UP000006057">
    <property type="component" value="Chromosome"/>
</dbReference>
<dbReference type="CDD" id="cd13606">
    <property type="entry name" value="PBP2_ProX_like"/>
    <property type="match status" value="1"/>
</dbReference>
<dbReference type="Gene3D" id="3.40.190.10">
    <property type="entry name" value="Periplasmic binding protein-like II"/>
    <property type="match status" value="1"/>
</dbReference>
<gene>
    <name evidence="3" type="ordered locus">Mycch_4938</name>
</gene>
<dbReference type="eggNOG" id="COG1732">
    <property type="taxonomic scope" value="Bacteria"/>
</dbReference>
<dbReference type="KEGG" id="mcb:Mycch_4938"/>
<dbReference type="PATRIC" id="fig|710421.3.peg.4920"/>
<name>I4BQS3_MYCCN</name>
<dbReference type="GO" id="GO:0043190">
    <property type="term" value="C:ATP-binding cassette (ABC) transporter complex"/>
    <property type="evidence" value="ECO:0007669"/>
    <property type="project" value="InterPro"/>
</dbReference>
<dbReference type="GO" id="GO:0022857">
    <property type="term" value="F:transmembrane transporter activity"/>
    <property type="evidence" value="ECO:0007669"/>
    <property type="project" value="InterPro"/>
</dbReference>
<proteinExistence type="predicted"/>
<dbReference type="EMBL" id="CP003053">
    <property type="protein sequence ID" value="AFM19630.1"/>
    <property type="molecule type" value="Genomic_DNA"/>
</dbReference>
<feature type="signal peptide" evidence="1">
    <location>
        <begin position="1"/>
        <end position="26"/>
    </location>
</feature>
<keyword evidence="4" id="KW-1185">Reference proteome</keyword>
<dbReference type="PROSITE" id="PS51257">
    <property type="entry name" value="PROKAR_LIPOPROTEIN"/>
    <property type="match status" value="1"/>
</dbReference>
<dbReference type="Pfam" id="PF04069">
    <property type="entry name" value="OpuAC"/>
    <property type="match status" value="1"/>
</dbReference>
<feature type="domain" description="ABC-type glycine betaine transport system substrate-binding" evidence="2">
    <location>
        <begin position="43"/>
        <end position="307"/>
    </location>
</feature>
<dbReference type="AlphaFoldDB" id="I4BQS3"/>
<protein>
    <submittedName>
        <fullName evidence="3">Periplasmic glycine betaine/choline-binding (Lipo)protein of an ABC-type transport system (Osmoprotectant binding protein)</fullName>
    </submittedName>
</protein>
<evidence type="ECO:0000259" key="2">
    <source>
        <dbReference type="Pfam" id="PF04069"/>
    </source>
</evidence>
<dbReference type="SUPFAM" id="SSF53850">
    <property type="entry name" value="Periplasmic binding protein-like II"/>
    <property type="match status" value="1"/>
</dbReference>
<evidence type="ECO:0000313" key="3">
    <source>
        <dbReference type="EMBL" id="AFM19630.1"/>
    </source>
</evidence>
<feature type="chain" id="PRO_5003686580" evidence="1">
    <location>
        <begin position="27"/>
        <end position="317"/>
    </location>
</feature>
<dbReference type="InterPro" id="IPR007210">
    <property type="entry name" value="ABC_Gly_betaine_transp_sub-bd"/>
</dbReference>
<accession>I4BQS3</accession>
<dbReference type="HOGENOM" id="CLU_038355_1_2_11"/>
<organism evidence="3 4">
    <name type="scientific">Mycolicibacterium chubuense (strain NBB4)</name>
    <name type="common">Mycobacterium chubuense</name>
    <dbReference type="NCBI Taxonomy" id="710421"/>
    <lineage>
        <taxon>Bacteria</taxon>
        <taxon>Bacillati</taxon>
        <taxon>Actinomycetota</taxon>
        <taxon>Actinomycetes</taxon>
        <taxon>Mycobacteriales</taxon>
        <taxon>Mycobacteriaceae</taxon>
        <taxon>Mycolicibacterium</taxon>
    </lineage>
</organism>
<keyword evidence="1" id="KW-0732">Signal</keyword>
<evidence type="ECO:0000256" key="1">
    <source>
        <dbReference type="SAM" id="SignalP"/>
    </source>
</evidence>